<dbReference type="NCBIfam" id="TIGR02532">
    <property type="entry name" value="IV_pilin_GFxxxE"/>
    <property type="match status" value="1"/>
</dbReference>
<dbReference type="Proteomes" id="UP000682951">
    <property type="component" value="Unassembled WGS sequence"/>
</dbReference>
<keyword evidence="2" id="KW-1185">Reference proteome</keyword>
<comment type="caution">
    <text evidence="1">The sequence shown here is derived from an EMBL/GenBank/DDBJ whole genome shotgun (WGS) entry which is preliminary data.</text>
</comment>
<gene>
    <name evidence="1" type="ORF">KDD93_07985</name>
</gene>
<evidence type="ECO:0000313" key="1">
    <source>
        <dbReference type="EMBL" id="MBR8464501.1"/>
    </source>
</evidence>
<name>A0ABS5HJQ9_9BACT</name>
<dbReference type="InterPro" id="IPR045584">
    <property type="entry name" value="Pilin-like"/>
</dbReference>
<accession>A0ABS5HJQ9</accession>
<dbReference type="RefSeq" id="WP_212142369.1">
    <property type="nucleotide sequence ID" value="NZ_JAGSSW010000008.1"/>
</dbReference>
<protein>
    <submittedName>
        <fullName evidence="1">Prepilin-type N-terminal cleavage/methylation domain-containing protein</fullName>
    </submittedName>
</protein>
<reference evidence="1 2" key="1">
    <citation type="submission" date="2021-04" db="EMBL/GenBank/DDBJ databases">
        <title>Molecular and phenotypic characterization and identification of bacterial isolates recovered from the Anatolian ground squirrels (Spermophilus xanthoprymnus) and which have the potential to form a new species in the Campylobacter genus.</title>
        <authorList>
            <person name="Aydin F."/>
            <person name="Abay S."/>
            <person name="Kayman T."/>
            <person name="Karakaya E."/>
            <person name="Mustak H.K."/>
            <person name="Mustak I.B."/>
            <person name="Bilgin N."/>
            <person name="Duzler A."/>
            <person name="Sahin O."/>
            <person name="Guran O."/>
            <person name="Saticioglu I.B."/>
        </authorList>
    </citation>
    <scope>NUCLEOTIDE SEQUENCE [LARGE SCALE GENOMIC DNA]</scope>
    <source>
        <strain evidence="2">faydin-G24</strain>
    </source>
</reference>
<dbReference type="Pfam" id="PF07963">
    <property type="entry name" value="N_methyl"/>
    <property type="match status" value="1"/>
</dbReference>
<evidence type="ECO:0000313" key="2">
    <source>
        <dbReference type="Proteomes" id="UP000682951"/>
    </source>
</evidence>
<organism evidence="1 2">
    <name type="scientific">Campylobacter anatolicus</name>
    <dbReference type="NCBI Taxonomy" id="2829105"/>
    <lineage>
        <taxon>Bacteria</taxon>
        <taxon>Pseudomonadati</taxon>
        <taxon>Campylobacterota</taxon>
        <taxon>Epsilonproteobacteria</taxon>
        <taxon>Campylobacterales</taxon>
        <taxon>Campylobacteraceae</taxon>
        <taxon>Campylobacter</taxon>
    </lineage>
</organism>
<sequence>MRKGFTMIELIFVIVILGILATVAIPRLAATRDDAEVAKAATNLTTLIGDVGVYYTSQGQLGKLEQMTNVQLVDSSSDGKSGVIASAGKKCIKIELKDFDVSTNKPAFLKVSGGDNSGDTICVKVLSTSSVDRIIKSKFQYTNASGSSGESGEGEIAIGGISVKF</sequence>
<proteinExistence type="predicted"/>
<dbReference type="EMBL" id="JAGSSW010000008">
    <property type="protein sequence ID" value="MBR8464501.1"/>
    <property type="molecule type" value="Genomic_DNA"/>
</dbReference>
<dbReference type="Gene3D" id="3.30.700.10">
    <property type="entry name" value="Glycoprotein, Type 4 Pilin"/>
    <property type="match status" value="1"/>
</dbReference>
<dbReference type="SUPFAM" id="SSF54523">
    <property type="entry name" value="Pili subunits"/>
    <property type="match status" value="1"/>
</dbReference>
<dbReference type="InterPro" id="IPR012902">
    <property type="entry name" value="N_methyl_site"/>
</dbReference>